<dbReference type="AlphaFoldDB" id="A0A6M3IEP3"/>
<protein>
    <recommendedName>
        <fullName evidence="2">DNA primase</fullName>
    </recommendedName>
</protein>
<accession>A0A6M3IEP3</accession>
<dbReference type="Gene3D" id="3.40.1360.10">
    <property type="match status" value="1"/>
</dbReference>
<proteinExistence type="predicted"/>
<evidence type="ECO:0000313" key="1">
    <source>
        <dbReference type="EMBL" id="QJA55885.1"/>
    </source>
</evidence>
<gene>
    <name evidence="1" type="ORF">MM415B01975_0019</name>
</gene>
<evidence type="ECO:0008006" key="2">
    <source>
        <dbReference type="Google" id="ProtNLM"/>
    </source>
</evidence>
<sequence length="352" mass="41752">MIDIDWIEFLTKEFPSKKIISGRNGKELNIDCISEDCPNPKNHMFVNMGSSEPKHDKKFICQRCGLQGNHKAFLVHYYGLPYNEILKNYGDLYGREIDTFSDLGKWAKIILKDKINFKNKDDKDTKFKIDIPKSIRLYHQTEFLRNRKISENLIKKFKIRICYSGLYKDRLIFPVSTDRNLSFCAYSQYDKKTLKRYKRLHKEYPDKKSFELRSKKILNPSKSIHSMMLYNYDNIPKYIKLLLIHEGIFDCMRSFEYGFNSVGIFKSIISEYQARLIDNIYAKEICLMLDSDVKEEVIKRNINLLKDVCDSTITCIRLKKGDPDDIKSRDKFIKIINKRMNVSFFYNICKLL</sequence>
<organism evidence="1">
    <name type="scientific">viral metagenome</name>
    <dbReference type="NCBI Taxonomy" id="1070528"/>
    <lineage>
        <taxon>unclassified sequences</taxon>
        <taxon>metagenomes</taxon>
        <taxon>organismal metagenomes</taxon>
    </lineage>
</organism>
<dbReference type="SUPFAM" id="SSF56731">
    <property type="entry name" value="DNA primase core"/>
    <property type="match status" value="1"/>
</dbReference>
<name>A0A6M3IEP3_9ZZZZ</name>
<reference evidence="1" key="1">
    <citation type="submission" date="2020-03" db="EMBL/GenBank/DDBJ databases">
        <title>The deep terrestrial virosphere.</title>
        <authorList>
            <person name="Holmfeldt K."/>
            <person name="Nilsson E."/>
            <person name="Simone D."/>
            <person name="Lopez-Fernandez M."/>
            <person name="Wu X."/>
            <person name="de Brujin I."/>
            <person name="Lundin D."/>
            <person name="Andersson A."/>
            <person name="Bertilsson S."/>
            <person name="Dopson M."/>
        </authorList>
    </citation>
    <scope>NUCLEOTIDE SEQUENCE</scope>
    <source>
        <strain evidence="1">MM415B01975</strain>
    </source>
</reference>
<dbReference type="EMBL" id="MT141187">
    <property type="protein sequence ID" value="QJA55885.1"/>
    <property type="molecule type" value="Genomic_DNA"/>
</dbReference>